<dbReference type="OrthoDB" id="9125at2"/>
<evidence type="ECO:0000256" key="2">
    <source>
        <dbReference type="ARBA" id="ARBA00022448"/>
    </source>
</evidence>
<reference evidence="5 6" key="1">
    <citation type="journal article" date="2008" name="Appl. Environ. Microbiol.">
        <title>Genome of the epsilonproteobacterial chemolithoautotroph Sulfurimonas denitrificans.</title>
        <authorList>
            <person name="Sievert S.M."/>
            <person name="Scott K.M."/>
            <person name="Klotz M.G."/>
            <person name="Chain P.S.G."/>
            <person name="Hauser L.J."/>
            <person name="Hemp J."/>
            <person name="Huegler M."/>
            <person name="Land M."/>
            <person name="Lapidus A."/>
            <person name="Larimer F.W."/>
            <person name="Lucas S."/>
            <person name="Malfatti S.A."/>
            <person name="Meyer F."/>
            <person name="Paulsen I.T."/>
            <person name="Ren Q."/>
            <person name="Simon J."/>
            <person name="Bailey K."/>
            <person name="Diaz E."/>
            <person name="Fitzpatrick K.A."/>
            <person name="Glover B."/>
            <person name="Gwatney N."/>
            <person name="Korajkic A."/>
            <person name="Long A."/>
            <person name="Mobberley J.M."/>
            <person name="Pantry S.N."/>
            <person name="Pazder G."/>
            <person name="Peterson S."/>
            <person name="Quintanilla J.D."/>
            <person name="Sprinkle R."/>
            <person name="Stephens J."/>
            <person name="Thomas P."/>
            <person name="Vaughn R."/>
            <person name="Weber M.J."/>
            <person name="Wooten L.L."/>
        </authorList>
    </citation>
    <scope>NUCLEOTIDE SEQUENCE [LARGE SCALE GENOMIC DNA]</scope>
    <source>
        <strain evidence="6">ATCC 33889 / DSM 1251</strain>
    </source>
</reference>
<dbReference type="InterPro" id="IPR023614">
    <property type="entry name" value="Porin_dom_sf"/>
</dbReference>
<dbReference type="HOGENOM" id="CLU_619515_0_0_7"/>
<dbReference type="GO" id="GO:0015288">
    <property type="term" value="F:porin activity"/>
    <property type="evidence" value="ECO:0007669"/>
    <property type="project" value="TreeGrafter"/>
</dbReference>
<dbReference type="InterPro" id="IPR005318">
    <property type="entry name" value="OM_porin_bac"/>
</dbReference>
<dbReference type="Pfam" id="PF03573">
    <property type="entry name" value="OprD"/>
    <property type="match status" value="1"/>
</dbReference>
<keyword evidence="6" id="KW-1185">Reference proteome</keyword>
<evidence type="ECO:0000256" key="1">
    <source>
        <dbReference type="ARBA" id="ARBA00009075"/>
    </source>
</evidence>
<dbReference type="Gene3D" id="2.40.160.10">
    <property type="entry name" value="Porin"/>
    <property type="match status" value="1"/>
</dbReference>
<comment type="similarity">
    <text evidence="1">Belongs to the outer membrane porin (Opr) (TC 1.B.25) family.</text>
</comment>
<dbReference type="RefSeq" id="WP_011373085.1">
    <property type="nucleotide sequence ID" value="NC_007575.1"/>
</dbReference>
<gene>
    <name evidence="5" type="ordered locus">Suden_1456</name>
</gene>
<evidence type="ECO:0000256" key="4">
    <source>
        <dbReference type="SAM" id="SignalP"/>
    </source>
</evidence>
<keyword evidence="2" id="KW-0813">Transport</keyword>
<sequence>MKKQVILSIVAISFVSAASLNAAEDINTMFSEGKVSGQARMFYIDREYQGSAGTTTHRGSTAIGGYLKYETASLSGFSLGTAFYTTNKIDSRKIEDQTLLGQDNDNYTMLGEAYLGYKYQNTTFKGGRQKLSTPMLGDDDARMIPNLFEAYVLTNKDISNTTLTLGHVTKFAQGTFGRAYSATPTASNANKLLSATSGYSYVDSLNQTGDFRNVGSYAFGNSTDGITMASITYTGVENLKLSLWDYYAHDIMNMVYGEANFSWKCLITDMIKPYAGVQVIKEDSVGDEFGGEIDSTYIAAKLGFKIENLDLSFAYSKTGDNSAAEAAAGGLANATVSPWGGMSAYTQGMVTRHMFMAGTAASKVAAAYNFKDMGANLTTAAYYTEFDMDKNSGYGIERTANEAGFDAIYNPQAIKNLQLRLRGNFPRGFAESNAGKTGWNEYRFIANYNF</sequence>
<dbReference type="GO" id="GO:0016020">
    <property type="term" value="C:membrane"/>
    <property type="evidence" value="ECO:0007669"/>
    <property type="project" value="InterPro"/>
</dbReference>
<dbReference type="AlphaFoldDB" id="Q30QJ8"/>
<evidence type="ECO:0000313" key="6">
    <source>
        <dbReference type="Proteomes" id="UP000002714"/>
    </source>
</evidence>
<feature type="chain" id="PRO_5004219721" description="Outer membrane porin" evidence="4">
    <location>
        <begin position="23"/>
        <end position="450"/>
    </location>
</feature>
<accession>Q30QJ8</accession>
<dbReference type="eggNOG" id="COG3203">
    <property type="taxonomic scope" value="Bacteria"/>
</dbReference>
<dbReference type="STRING" id="326298.Suden_1456"/>
<dbReference type="Proteomes" id="UP000002714">
    <property type="component" value="Chromosome"/>
</dbReference>
<evidence type="ECO:0000313" key="5">
    <source>
        <dbReference type="EMBL" id="ABB44733.1"/>
    </source>
</evidence>
<keyword evidence="3 4" id="KW-0732">Signal</keyword>
<name>Q30QJ8_SULDN</name>
<feature type="signal peptide" evidence="4">
    <location>
        <begin position="1"/>
        <end position="22"/>
    </location>
</feature>
<organism evidence="5 6">
    <name type="scientific">Sulfurimonas denitrificans (strain ATCC 33889 / DSM 1251)</name>
    <name type="common">Thiomicrospira denitrificans (strain ATCC 33889 / DSM 1251)</name>
    <dbReference type="NCBI Taxonomy" id="326298"/>
    <lineage>
        <taxon>Bacteria</taxon>
        <taxon>Pseudomonadati</taxon>
        <taxon>Campylobacterota</taxon>
        <taxon>Epsilonproteobacteria</taxon>
        <taxon>Campylobacterales</taxon>
        <taxon>Sulfurimonadaceae</taxon>
        <taxon>Sulfurimonas</taxon>
    </lineage>
</organism>
<protein>
    <recommendedName>
        <fullName evidence="7">Outer membrane porin</fullName>
    </recommendedName>
</protein>
<dbReference type="PANTHER" id="PTHR34596:SF2">
    <property type="entry name" value="CHITOPORIN"/>
    <property type="match status" value="1"/>
</dbReference>
<dbReference type="PANTHER" id="PTHR34596">
    <property type="entry name" value="CHITOPORIN"/>
    <property type="match status" value="1"/>
</dbReference>
<dbReference type="KEGG" id="tdn:Suden_1456"/>
<proteinExistence type="inferred from homology"/>
<evidence type="ECO:0000256" key="3">
    <source>
        <dbReference type="ARBA" id="ARBA00022729"/>
    </source>
</evidence>
<evidence type="ECO:0008006" key="7">
    <source>
        <dbReference type="Google" id="ProtNLM"/>
    </source>
</evidence>
<dbReference type="EMBL" id="CP000153">
    <property type="protein sequence ID" value="ABB44733.1"/>
    <property type="molecule type" value="Genomic_DNA"/>
</dbReference>